<dbReference type="Pfam" id="PF00005">
    <property type="entry name" value="ABC_tran"/>
    <property type="match status" value="2"/>
</dbReference>
<dbReference type="Proteomes" id="UP000230233">
    <property type="component" value="Chromosome I"/>
</dbReference>
<keyword evidence="4" id="KW-0067">ATP-binding</keyword>
<dbReference type="FunFam" id="3.40.50.300:FF:000933">
    <property type="entry name" value="ABC transporter A family member 7"/>
    <property type="match status" value="1"/>
</dbReference>
<dbReference type="EMBL" id="PDUG01000001">
    <property type="protein sequence ID" value="PIC52812.1"/>
    <property type="molecule type" value="Genomic_DNA"/>
</dbReference>
<dbReference type="PROSITE" id="PS00211">
    <property type="entry name" value="ABC_TRANSPORTER_1"/>
    <property type="match status" value="2"/>
</dbReference>
<keyword evidence="2 7" id="KW-0812">Transmembrane</keyword>
<keyword evidence="6 7" id="KW-0472">Membrane</keyword>
<dbReference type="SMART" id="SM00382">
    <property type="entry name" value="AAA"/>
    <property type="match status" value="2"/>
</dbReference>
<evidence type="ECO:0000256" key="3">
    <source>
        <dbReference type="ARBA" id="ARBA00022741"/>
    </source>
</evidence>
<evidence type="ECO:0000256" key="4">
    <source>
        <dbReference type="ARBA" id="ARBA00022840"/>
    </source>
</evidence>
<dbReference type="PANTHER" id="PTHR19229">
    <property type="entry name" value="ATP-BINDING CASSETTE TRANSPORTER SUBFAMILY A ABCA"/>
    <property type="match status" value="1"/>
</dbReference>
<comment type="caution">
    <text evidence="9">The sequence shown here is derived from an EMBL/GenBank/DDBJ whole genome shotgun (WGS) entry which is preliminary data.</text>
</comment>
<dbReference type="GO" id="GO:0005524">
    <property type="term" value="F:ATP binding"/>
    <property type="evidence" value="ECO:0007669"/>
    <property type="project" value="UniProtKB-KW"/>
</dbReference>
<feature type="transmembrane region" description="Helical" evidence="7">
    <location>
        <begin position="1097"/>
        <end position="1115"/>
    </location>
</feature>
<dbReference type="InterPro" id="IPR017871">
    <property type="entry name" value="ABC_transporter-like_CS"/>
</dbReference>
<feature type="transmembrane region" description="Helical" evidence="7">
    <location>
        <begin position="1017"/>
        <end position="1040"/>
    </location>
</feature>
<dbReference type="GO" id="GO:0016887">
    <property type="term" value="F:ATP hydrolysis activity"/>
    <property type="evidence" value="ECO:0007669"/>
    <property type="project" value="InterPro"/>
</dbReference>
<evidence type="ECO:0000256" key="2">
    <source>
        <dbReference type="ARBA" id="ARBA00022692"/>
    </source>
</evidence>
<keyword evidence="5 7" id="KW-1133">Transmembrane helix</keyword>
<evidence type="ECO:0000313" key="9">
    <source>
        <dbReference type="EMBL" id="PIC52812.1"/>
    </source>
</evidence>
<feature type="domain" description="ABC transporter" evidence="8">
    <location>
        <begin position="459"/>
        <end position="689"/>
    </location>
</feature>
<comment type="subcellular location">
    <subcellularLocation>
        <location evidence="1">Membrane</location>
        <topology evidence="1">Multi-pass membrane protein</topology>
    </subcellularLocation>
</comment>
<dbReference type="PROSITE" id="PS50893">
    <property type="entry name" value="ABC_TRANSPORTER_2"/>
    <property type="match status" value="2"/>
</dbReference>
<feature type="transmembrane region" description="Helical" evidence="7">
    <location>
        <begin position="318"/>
        <end position="340"/>
    </location>
</feature>
<feature type="transmembrane region" description="Helical" evidence="7">
    <location>
        <begin position="286"/>
        <end position="306"/>
    </location>
</feature>
<dbReference type="OrthoDB" id="10255969at2759"/>
<dbReference type="InterPro" id="IPR027417">
    <property type="entry name" value="P-loop_NTPase"/>
</dbReference>
<evidence type="ECO:0000313" key="10">
    <source>
        <dbReference type="Proteomes" id="UP000230233"/>
    </source>
</evidence>
<dbReference type="GO" id="GO:0005319">
    <property type="term" value="F:lipid transporter activity"/>
    <property type="evidence" value="ECO:0007669"/>
    <property type="project" value="TreeGrafter"/>
</dbReference>
<feature type="transmembrane region" description="Helical" evidence="7">
    <location>
        <begin position="201"/>
        <end position="224"/>
    </location>
</feature>
<evidence type="ECO:0000256" key="5">
    <source>
        <dbReference type="ARBA" id="ARBA00022989"/>
    </source>
</evidence>
<dbReference type="GO" id="GO:0016020">
    <property type="term" value="C:membrane"/>
    <property type="evidence" value="ECO:0007669"/>
    <property type="project" value="UniProtKB-SubCell"/>
</dbReference>
<dbReference type="InterPro" id="IPR013525">
    <property type="entry name" value="ABC2_TM"/>
</dbReference>
<accession>A0A2G5VM16</accession>
<keyword evidence="3" id="KW-0547">Nucleotide-binding</keyword>
<feature type="transmembrane region" description="Helical" evidence="7">
    <location>
        <begin position="1204"/>
        <end position="1225"/>
    </location>
</feature>
<dbReference type="InterPro" id="IPR003593">
    <property type="entry name" value="AAA+_ATPase"/>
</dbReference>
<dbReference type="Pfam" id="PF12698">
    <property type="entry name" value="ABC2_membrane_3"/>
    <property type="match status" value="2"/>
</dbReference>
<sequence length="1585" mass="177433">MVCKKLLHLLRKDALLLWRSKVWTAFEILLPLILIAAPPLLILALTRGADIDASHMHSGSGSQSVPLDPDFKVYCDGHSSGFPDIHHVYDNLEMIRFTPVGVEVNQVDRWDYIEKARDCGNVVYFVEKNMSSTIVMKGKGNYNSFDFIGYMYYMNKVIFGIHELSGGQIASYSPQQNFFQPGQIQNFDNELHTLPKVDEMILGQAIILIFPFFYGICLAMPVIAATRNLLVEKDSVKPYLSTMGLPIWLFYLEHFIFGVLKTTVLITLTSLFWCACVTGFPSYILFGIFFYTFNCIAFAIFVSTIFPSAKRAVEGMVLIWLALVIFTMLYTPTGAMAYVISLNPTHALKNYIGAVVWAYGKDGISFGDLFKSNVVGFPPAAVYLAFMIFNTIWMLVAAIFMEKLFAFLVHVIFKQLWGVLSNRKSKTKSGMTSRIGVDKSTILDVQETLEGRTTAAADIELSGLVKVYPNGEKAVNGLSLRAVRGQVSILLGHNGCGKSTTFGMITGMHKPTEGKVMIGGIDANKKRSEARKLIGYCPQYNPIYEKLTVMEHLRLVNALKGGSGETFKAEAMSLLEQIELTDKKDTLAKKLSGGMKRKLCVCMAMIGGSRVILLDEPTAGMDPAARIDVQKMLSLVKADRTILLTTHYMDEAEKLGDWVFVMSHGKMAASGSIHFLKQKYGGGMLLTLVFKTSTDPKKSYERALNVCKAICPTATVKDERGQMMEISIAEREKSLLPRLFRALEAITERNFNSPDITSLGPSIHNQAQNVDLATVGVSMSSLEQVFIKIGDECDMVINKNTGSDTKAERKKRFTGLIKAKKQPPKQGYPRKLMTLTALLQKRAYYIYRNPIQICLQIILPLATLWLLANTFKGLVSSPASKKMVQIESLDLSEFPQSTVILQMEESDKRMLDYLHKFSNLNVMEVSYDLDINEVVKKYAMGFSKLGFVLKVNQAKISAIYYNQQMEESSKNEAILINLLASAMYLRSNIATELPHISSNVYWMLDSEGASKLIIQDVAFILPTLSLILAGVIVQSIVYLIEERVCKFTHQQYLTGLSSFAYWGVVFLWDFLLFTFIMFYTLIFIWAYGVFAGHVHEIVILFYCFLFYMAPVVYLTSNLINSPTKGSFLLYIFMIVTYFACAICFMTIGVFGKDKDKEGTKWGFRFASPSVGLFLGIIKVTGVTYEHSGLAKKPFEEIESAWEFNGILIEILFLLVFALLMTAFLCCTTLKPIRRSCFSVFHRKSQPKSRVQYKGIESCSAVKEEEELIPKVDRKDKVIVVDGLIKDFGSFRAVNGLSVSVGHEECFGMLGANGAGKTTTFDIITGLTMPTGGNVTIDGKDITKDIHIGYCPQFDAMLQQISCRQTLIVMAKLQGYPNVNEVVELILECVGMKEHGNKLVKNCSGGQKRKISVGIALMSRAHCIILDEPTAGIDPRARREIWDIIHEMREQDKCSIVLTSHSMEECEALCTRIGILRKGEMIALGTSQSLKSQYGNTYMMTLVLYQIKDREAVCKKVSEEMPKAVFKTPESSLTTSLVWEIPKKKSDKWSEKYSEVEALAKKANAKDYMLAQASLEDTFIRLITTD</sequence>
<evidence type="ECO:0000256" key="1">
    <source>
        <dbReference type="ARBA" id="ARBA00004141"/>
    </source>
</evidence>
<evidence type="ECO:0000256" key="7">
    <source>
        <dbReference type="SAM" id="Phobius"/>
    </source>
</evidence>
<keyword evidence="10" id="KW-1185">Reference proteome</keyword>
<dbReference type="CDD" id="cd03263">
    <property type="entry name" value="ABC_subfamily_A"/>
    <property type="match status" value="2"/>
</dbReference>
<dbReference type="FunFam" id="3.40.50.300:FF:001598">
    <property type="entry name" value="ABC transporter ced-7"/>
    <property type="match status" value="1"/>
</dbReference>
<dbReference type="Gene3D" id="3.40.50.300">
    <property type="entry name" value="P-loop containing nucleotide triphosphate hydrolases"/>
    <property type="match status" value="2"/>
</dbReference>
<dbReference type="PANTHER" id="PTHR19229:SF151">
    <property type="entry name" value="ABC TRANSPORTER DOMAIN-CONTAINING PROTEIN"/>
    <property type="match status" value="1"/>
</dbReference>
<dbReference type="InterPro" id="IPR026082">
    <property type="entry name" value="ABCA"/>
</dbReference>
<gene>
    <name evidence="9" type="primary">Cnig_chr_I.g2761</name>
    <name evidence="9" type="ORF">B9Z55_002761</name>
</gene>
<dbReference type="InterPro" id="IPR003439">
    <property type="entry name" value="ABC_transporter-like_ATP-bd"/>
</dbReference>
<dbReference type="GO" id="GO:0140359">
    <property type="term" value="F:ABC-type transporter activity"/>
    <property type="evidence" value="ECO:0007669"/>
    <property type="project" value="InterPro"/>
</dbReference>
<protein>
    <recommendedName>
        <fullName evidence="8">ABC transporter domain-containing protein</fullName>
    </recommendedName>
</protein>
<name>A0A2G5VM16_9PELO</name>
<feature type="transmembrane region" description="Helical" evidence="7">
    <location>
        <begin position="1162"/>
        <end position="1184"/>
    </location>
</feature>
<evidence type="ECO:0000256" key="6">
    <source>
        <dbReference type="ARBA" id="ARBA00023136"/>
    </source>
</evidence>
<organism evidence="9 10">
    <name type="scientific">Caenorhabditis nigoni</name>
    <dbReference type="NCBI Taxonomy" id="1611254"/>
    <lineage>
        <taxon>Eukaryota</taxon>
        <taxon>Metazoa</taxon>
        <taxon>Ecdysozoa</taxon>
        <taxon>Nematoda</taxon>
        <taxon>Chromadorea</taxon>
        <taxon>Rhabditida</taxon>
        <taxon>Rhabditina</taxon>
        <taxon>Rhabditomorpha</taxon>
        <taxon>Rhabditoidea</taxon>
        <taxon>Rhabditidae</taxon>
        <taxon>Peloderinae</taxon>
        <taxon>Caenorhabditis</taxon>
    </lineage>
</organism>
<feature type="domain" description="ABC transporter" evidence="8">
    <location>
        <begin position="1278"/>
        <end position="1502"/>
    </location>
</feature>
<proteinExistence type="predicted"/>
<reference evidence="10" key="1">
    <citation type="submission" date="2017-10" db="EMBL/GenBank/DDBJ databases">
        <title>Rapid genome shrinkage in a self-fertile nematode reveals novel sperm competition proteins.</title>
        <authorList>
            <person name="Yin D."/>
            <person name="Schwarz E.M."/>
            <person name="Thomas C.G."/>
            <person name="Felde R.L."/>
            <person name="Korf I.F."/>
            <person name="Cutter A.D."/>
            <person name="Schartner C.M."/>
            <person name="Ralston E.J."/>
            <person name="Meyer B.J."/>
            <person name="Haag E.S."/>
        </authorList>
    </citation>
    <scope>NUCLEOTIDE SEQUENCE [LARGE SCALE GENOMIC DNA]</scope>
    <source>
        <strain evidence="10">JU1422</strain>
    </source>
</reference>
<dbReference type="SUPFAM" id="SSF52540">
    <property type="entry name" value="P-loop containing nucleoside triphosphate hydrolases"/>
    <property type="match status" value="2"/>
</dbReference>
<feature type="transmembrane region" description="Helical" evidence="7">
    <location>
        <begin position="1127"/>
        <end position="1150"/>
    </location>
</feature>
<feature type="transmembrane region" description="Helical" evidence="7">
    <location>
        <begin position="1060"/>
        <end position="1085"/>
    </location>
</feature>
<evidence type="ECO:0000259" key="8">
    <source>
        <dbReference type="PROSITE" id="PS50893"/>
    </source>
</evidence>
<feature type="transmembrane region" description="Helical" evidence="7">
    <location>
        <begin position="380"/>
        <end position="400"/>
    </location>
</feature>
<dbReference type="STRING" id="1611254.A0A2G5VM16"/>
<feature type="transmembrane region" description="Helical" evidence="7">
    <location>
        <begin position="22"/>
        <end position="46"/>
    </location>
</feature>